<reference evidence="5" key="1">
    <citation type="submission" date="2010-07" db="EMBL/GenBank/DDBJ databases">
        <title>The genome sequence of Gaeumannomyces graminis var. tritici strain R3-111a-1.</title>
        <authorList>
            <consortium name="The Broad Institute Genome Sequencing Platform"/>
            <person name="Ma L.-J."/>
            <person name="Dead R."/>
            <person name="Young S."/>
            <person name="Zeng Q."/>
            <person name="Koehrsen M."/>
            <person name="Alvarado L."/>
            <person name="Berlin A."/>
            <person name="Chapman S.B."/>
            <person name="Chen Z."/>
            <person name="Freedman E."/>
            <person name="Gellesch M."/>
            <person name="Goldberg J."/>
            <person name="Griggs A."/>
            <person name="Gujja S."/>
            <person name="Heilman E.R."/>
            <person name="Heiman D."/>
            <person name="Hepburn T."/>
            <person name="Howarth C."/>
            <person name="Jen D."/>
            <person name="Larson L."/>
            <person name="Mehta T."/>
            <person name="Neiman D."/>
            <person name="Pearson M."/>
            <person name="Roberts A."/>
            <person name="Saif S."/>
            <person name="Shea T."/>
            <person name="Shenoy N."/>
            <person name="Sisk P."/>
            <person name="Stolte C."/>
            <person name="Sykes S."/>
            <person name="Walk T."/>
            <person name="White J."/>
            <person name="Yandava C."/>
            <person name="Haas B."/>
            <person name="Nusbaum C."/>
            <person name="Birren B."/>
        </authorList>
    </citation>
    <scope>NUCLEOTIDE SEQUENCE [LARGE SCALE GENOMIC DNA]</scope>
    <source>
        <strain evidence="5">R3-111a-1</strain>
    </source>
</reference>
<accession>J3P527</accession>
<dbReference type="eggNOG" id="ENOG502RYWV">
    <property type="taxonomic scope" value="Eukaryota"/>
</dbReference>
<dbReference type="Proteomes" id="UP000006039">
    <property type="component" value="Unassembled WGS sequence"/>
</dbReference>
<dbReference type="OrthoDB" id="5135333at2759"/>
<evidence type="ECO:0000256" key="1">
    <source>
        <dbReference type="SAM" id="MobiDB-lite"/>
    </source>
</evidence>
<feature type="compositionally biased region" description="Polar residues" evidence="1">
    <location>
        <begin position="8"/>
        <end position="21"/>
    </location>
</feature>
<gene>
    <name evidence="4" type="primary">20349071</name>
    <name evidence="3" type="ORF">GGTG_08613</name>
</gene>
<dbReference type="PANTHER" id="PTHR33112:SF14">
    <property type="entry name" value="HETEROKARYON INCOMPATIBILITY DOMAIN-CONTAINING PROTEIN"/>
    <property type="match status" value="1"/>
</dbReference>
<evidence type="ECO:0000313" key="4">
    <source>
        <dbReference type="EnsemblFungi" id="EJT74775"/>
    </source>
</evidence>
<dbReference type="EnsemblFungi" id="EJT74775">
    <property type="protein sequence ID" value="EJT74775"/>
    <property type="gene ID" value="GGTG_08613"/>
</dbReference>
<dbReference type="Pfam" id="PF06985">
    <property type="entry name" value="HET"/>
    <property type="match status" value="1"/>
</dbReference>
<protein>
    <recommendedName>
        <fullName evidence="2">Heterokaryon incompatibility domain-containing protein</fullName>
    </recommendedName>
</protein>
<dbReference type="HOGENOM" id="CLU_003953_4_1_1"/>
<evidence type="ECO:0000313" key="5">
    <source>
        <dbReference type="Proteomes" id="UP000006039"/>
    </source>
</evidence>
<dbReference type="VEuPathDB" id="FungiDB:GGTG_08613"/>
<reference evidence="3" key="2">
    <citation type="submission" date="2010-07" db="EMBL/GenBank/DDBJ databases">
        <authorList>
            <consortium name="The Broad Institute Genome Sequencing Platform"/>
            <consortium name="Broad Institute Genome Sequencing Center for Infectious Disease"/>
            <person name="Ma L.-J."/>
            <person name="Dead R."/>
            <person name="Young S."/>
            <person name="Zeng Q."/>
            <person name="Koehrsen M."/>
            <person name="Alvarado L."/>
            <person name="Berlin A."/>
            <person name="Chapman S.B."/>
            <person name="Chen Z."/>
            <person name="Freedman E."/>
            <person name="Gellesch M."/>
            <person name="Goldberg J."/>
            <person name="Griggs A."/>
            <person name="Gujja S."/>
            <person name="Heilman E.R."/>
            <person name="Heiman D."/>
            <person name="Hepburn T."/>
            <person name="Howarth C."/>
            <person name="Jen D."/>
            <person name="Larson L."/>
            <person name="Mehta T."/>
            <person name="Neiman D."/>
            <person name="Pearson M."/>
            <person name="Roberts A."/>
            <person name="Saif S."/>
            <person name="Shea T."/>
            <person name="Shenoy N."/>
            <person name="Sisk P."/>
            <person name="Stolte C."/>
            <person name="Sykes S."/>
            <person name="Walk T."/>
            <person name="White J."/>
            <person name="Yandava C."/>
            <person name="Haas B."/>
            <person name="Nusbaum C."/>
            <person name="Birren B."/>
        </authorList>
    </citation>
    <scope>NUCLEOTIDE SEQUENCE</scope>
    <source>
        <strain evidence="3">R3-111a-1</strain>
    </source>
</reference>
<dbReference type="PANTHER" id="PTHR33112">
    <property type="entry name" value="DOMAIN PROTEIN, PUTATIVE-RELATED"/>
    <property type="match status" value="1"/>
</dbReference>
<dbReference type="InterPro" id="IPR010730">
    <property type="entry name" value="HET"/>
</dbReference>
<reference evidence="3" key="3">
    <citation type="submission" date="2010-09" db="EMBL/GenBank/DDBJ databases">
        <title>Annotation of Gaeumannomyces graminis var. tritici R3-111a-1.</title>
        <authorList>
            <consortium name="The Broad Institute Genome Sequencing Platform"/>
            <person name="Ma L.-J."/>
            <person name="Dead R."/>
            <person name="Young S.K."/>
            <person name="Zeng Q."/>
            <person name="Gargeya S."/>
            <person name="Fitzgerald M."/>
            <person name="Haas B."/>
            <person name="Abouelleil A."/>
            <person name="Alvarado L."/>
            <person name="Arachchi H.M."/>
            <person name="Berlin A."/>
            <person name="Brown A."/>
            <person name="Chapman S.B."/>
            <person name="Chen Z."/>
            <person name="Dunbar C."/>
            <person name="Freedman E."/>
            <person name="Gearin G."/>
            <person name="Gellesch M."/>
            <person name="Goldberg J."/>
            <person name="Griggs A."/>
            <person name="Gujja S."/>
            <person name="Heiman D."/>
            <person name="Howarth C."/>
            <person name="Larson L."/>
            <person name="Lui A."/>
            <person name="MacDonald P.J.P."/>
            <person name="Mehta T."/>
            <person name="Montmayeur A."/>
            <person name="Murphy C."/>
            <person name="Neiman D."/>
            <person name="Pearson M."/>
            <person name="Priest M."/>
            <person name="Roberts A."/>
            <person name="Saif S."/>
            <person name="Shea T."/>
            <person name="Shenoy N."/>
            <person name="Sisk P."/>
            <person name="Stolte C."/>
            <person name="Sykes S."/>
            <person name="Yandava C."/>
            <person name="Wortman J."/>
            <person name="Nusbaum C."/>
            <person name="Birren B."/>
        </authorList>
    </citation>
    <scope>NUCLEOTIDE SEQUENCE</scope>
    <source>
        <strain evidence="3">R3-111a-1</strain>
    </source>
</reference>
<keyword evidence="5" id="KW-1185">Reference proteome</keyword>
<dbReference type="EMBL" id="GL385398">
    <property type="protein sequence ID" value="EJT74775.1"/>
    <property type="molecule type" value="Genomic_DNA"/>
</dbReference>
<feature type="region of interest" description="Disordered" evidence="1">
    <location>
        <begin position="1"/>
        <end position="31"/>
    </location>
</feature>
<name>J3P527_GAET3</name>
<dbReference type="RefSeq" id="XP_009224719.1">
    <property type="nucleotide sequence ID" value="XM_009226455.1"/>
</dbReference>
<dbReference type="STRING" id="644352.J3P527"/>
<proteinExistence type="predicted"/>
<feature type="domain" description="Heterokaryon incompatibility" evidence="2">
    <location>
        <begin position="300"/>
        <end position="458"/>
    </location>
</feature>
<dbReference type="AlphaFoldDB" id="J3P527"/>
<evidence type="ECO:0000259" key="2">
    <source>
        <dbReference type="Pfam" id="PF06985"/>
    </source>
</evidence>
<reference evidence="4" key="5">
    <citation type="submission" date="2018-04" db="UniProtKB">
        <authorList>
            <consortium name="EnsemblFungi"/>
        </authorList>
    </citation>
    <scope>IDENTIFICATION</scope>
    <source>
        <strain evidence="4">R3-111a-1</strain>
    </source>
</reference>
<dbReference type="GeneID" id="20349071"/>
<evidence type="ECO:0000313" key="3">
    <source>
        <dbReference type="EMBL" id="EJT74775.1"/>
    </source>
</evidence>
<sequence>MHTLGASLPNSGLDSDSTSQVGRDKMAAKPPPSLCKYCAQIDFSILRLPTDADLDAANRGAVVDAQPFRLSRDMAAGRVRPPRWRLGSRARIERSSATCGLCAAICALVRDTPDIRSALAGHKTIDGGGGTGGLLCSAGVEGTVELHPLPGKGWEASTGYYRCYRLGLDWWTPRGPDDLELPPGHVGGEYSAAAVGPAVTSAVDCFQTYGGSGGGGAEGGRPQFGGRIRPPMVDMSLPKRWLNDCIEGHGGECQGWAAHQADGVVRELAAPALPRLLRLIDTRSKRLVEFENPMASHLHYAALSYVWGEKQRIVLLSSNHAALQLPHCLDGEVASPTIQDAIQFVAALGIPYIWVDALCIMQDSAADKAVQIGAMAAVYACAAVTVVAAAGPDAGSRLPGVREPRTRKQTRVRVGPDVELLTSLSPLVARAASRSAIPGDAHVLNSTAWATRGWTLQERAVSRRLLAFTPDQLVWSCPALAECEETECSSSSSPDLAVARFDALGSRTPQRLSLTERFANGPSGAGEEEDGRGHFWYAFQHLVLDFSSRALRFPGDAHDAFGAVLAQAAAMTGEEFVWALPAGQFALALTWTPWREGLRRREEVTTLPATTLNREVPFPSWSWLGWTGRVQYRIGEQVEAGLEPNVVCYTIRHAPSIHLQRIGGAADVPAPKAPKTPPTTVTLQDIQQHYPQLGGPAGLSNVPDNQMIFFWAECAYFNISARLDMGRGIFMRFVYDANGVNVGRISPCREDTQEEDPETAHRRFVLLATSKQTSIPSEKIVLMLQLRDGVWFRSDMAVIEEDGWLSAGPKSELVGLA</sequence>
<reference evidence="4" key="4">
    <citation type="journal article" date="2015" name="G3 (Bethesda)">
        <title>Genome sequences of three phytopathogenic species of the Magnaporthaceae family of fungi.</title>
        <authorList>
            <person name="Okagaki L.H."/>
            <person name="Nunes C.C."/>
            <person name="Sailsbery J."/>
            <person name="Clay B."/>
            <person name="Brown D."/>
            <person name="John T."/>
            <person name="Oh Y."/>
            <person name="Young N."/>
            <person name="Fitzgerald M."/>
            <person name="Haas B.J."/>
            <person name="Zeng Q."/>
            <person name="Young S."/>
            <person name="Adiconis X."/>
            <person name="Fan L."/>
            <person name="Levin J.Z."/>
            <person name="Mitchell T.K."/>
            <person name="Okubara P.A."/>
            <person name="Farman M.L."/>
            <person name="Kohn L.M."/>
            <person name="Birren B."/>
            <person name="Ma L.-J."/>
            <person name="Dean R.A."/>
        </authorList>
    </citation>
    <scope>NUCLEOTIDE SEQUENCE</scope>
    <source>
        <strain evidence="4">R3-111a-1</strain>
    </source>
</reference>
<organism evidence="3">
    <name type="scientific">Gaeumannomyces tritici (strain R3-111a-1)</name>
    <name type="common">Wheat and barley take-all root rot fungus</name>
    <name type="synonym">Gaeumannomyces graminis var. tritici</name>
    <dbReference type="NCBI Taxonomy" id="644352"/>
    <lineage>
        <taxon>Eukaryota</taxon>
        <taxon>Fungi</taxon>
        <taxon>Dikarya</taxon>
        <taxon>Ascomycota</taxon>
        <taxon>Pezizomycotina</taxon>
        <taxon>Sordariomycetes</taxon>
        <taxon>Sordariomycetidae</taxon>
        <taxon>Magnaporthales</taxon>
        <taxon>Magnaporthaceae</taxon>
        <taxon>Gaeumannomyces</taxon>
    </lineage>
</organism>